<keyword evidence="2" id="KW-1185">Reference proteome</keyword>
<proteinExistence type="predicted"/>
<reference evidence="2" key="2">
    <citation type="submission" date="2015-01" db="EMBL/GenBank/DDBJ databases">
        <title>Evolutionary Origins and Diversification of the Mycorrhizal Mutualists.</title>
        <authorList>
            <consortium name="DOE Joint Genome Institute"/>
            <consortium name="Mycorrhizal Genomics Consortium"/>
            <person name="Kohler A."/>
            <person name="Kuo A."/>
            <person name="Nagy L.G."/>
            <person name="Floudas D."/>
            <person name="Copeland A."/>
            <person name="Barry K.W."/>
            <person name="Cichocki N."/>
            <person name="Veneault-Fourrey C."/>
            <person name="LaButti K."/>
            <person name="Lindquist E.A."/>
            <person name="Lipzen A."/>
            <person name="Lundell T."/>
            <person name="Morin E."/>
            <person name="Murat C."/>
            <person name="Riley R."/>
            <person name="Ohm R."/>
            <person name="Sun H."/>
            <person name="Tunlid A."/>
            <person name="Henrissat B."/>
            <person name="Grigoriev I.V."/>
            <person name="Hibbett D.S."/>
            <person name="Martin F."/>
        </authorList>
    </citation>
    <scope>NUCLEOTIDE SEQUENCE [LARGE SCALE GENOMIC DNA]</scope>
    <source>
        <strain evidence="2">Foug A</strain>
    </source>
</reference>
<dbReference type="EMBL" id="KN822110">
    <property type="protein sequence ID" value="KIM56761.1"/>
    <property type="molecule type" value="Genomic_DNA"/>
</dbReference>
<organism evidence="1 2">
    <name type="scientific">Scleroderma citrinum Foug A</name>
    <dbReference type="NCBI Taxonomy" id="1036808"/>
    <lineage>
        <taxon>Eukaryota</taxon>
        <taxon>Fungi</taxon>
        <taxon>Dikarya</taxon>
        <taxon>Basidiomycota</taxon>
        <taxon>Agaricomycotina</taxon>
        <taxon>Agaricomycetes</taxon>
        <taxon>Agaricomycetidae</taxon>
        <taxon>Boletales</taxon>
        <taxon>Sclerodermatineae</taxon>
        <taxon>Sclerodermataceae</taxon>
        <taxon>Scleroderma</taxon>
    </lineage>
</organism>
<accession>A0A0C3DL11</accession>
<dbReference type="HOGENOM" id="CLU_2655868_0_0_1"/>
<gene>
    <name evidence="1" type="ORF">SCLCIDRAFT_1220025</name>
</gene>
<sequence length="76" mass="8363">MSLTKTAQLDRGRSSWNIPITNHRAMAFESGCFSPLETSTCTSNLSNQTAMPHSFIASTNCYRLCGNLITIDTFSL</sequence>
<name>A0A0C3DL11_9AGAM</name>
<evidence type="ECO:0000313" key="2">
    <source>
        <dbReference type="Proteomes" id="UP000053989"/>
    </source>
</evidence>
<reference evidence="1 2" key="1">
    <citation type="submission" date="2014-04" db="EMBL/GenBank/DDBJ databases">
        <authorList>
            <consortium name="DOE Joint Genome Institute"/>
            <person name="Kuo A."/>
            <person name="Kohler A."/>
            <person name="Nagy L.G."/>
            <person name="Floudas D."/>
            <person name="Copeland A."/>
            <person name="Barry K.W."/>
            <person name="Cichocki N."/>
            <person name="Veneault-Fourrey C."/>
            <person name="LaButti K."/>
            <person name="Lindquist E.A."/>
            <person name="Lipzen A."/>
            <person name="Lundell T."/>
            <person name="Morin E."/>
            <person name="Murat C."/>
            <person name="Sun H."/>
            <person name="Tunlid A."/>
            <person name="Henrissat B."/>
            <person name="Grigoriev I.V."/>
            <person name="Hibbett D.S."/>
            <person name="Martin F."/>
            <person name="Nordberg H.P."/>
            <person name="Cantor M.N."/>
            <person name="Hua S.X."/>
        </authorList>
    </citation>
    <scope>NUCLEOTIDE SEQUENCE [LARGE SCALE GENOMIC DNA]</scope>
    <source>
        <strain evidence="1 2">Foug A</strain>
    </source>
</reference>
<dbReference type="InParanoid" id="A0A0C3DL11"/>
<dbReference type="Proteomes" id="UP000053989">
    <property type="component" value="Unassembled WGS sequence"/>
</dbReference>
<protein>
    <submittedName>
        <fullName evidence="1">Uncharacterized protein</fullName>
    </submittedName>
</protein>
<evidence type="ECO:0000313" key="1">
    <source>
        <dbReference type="EMBL" id="KIM56761.1"/>
    </source>
</evidence>
<dbReference type="AlphaFoldDB" id="A0A0C3DL11"/>